<comment type="caution">
    <text evidence="1">The sequence shown here is derived from an EMBL/GenBank/DDBJ whole genome shotgun (WGS) entry which is preliminary data.</text>
</comment>
<dbReference type="OrthoDB" id="2580675at2759"/>
<dbReference type="AlphaFoldDB" id="A0A9P6LMD8"/>
<dbReference type="EMBL" id="JAATWM020000011">
    <property type="protein sequence ID" value="KAF9878116.1"/>
    <property type="molecule type" value="Genomic_DNA"/>
</dbReference>
<keyword evidence="2" id="KW-1185">Reference proteome</keyword>
<proteinExistence type="predicted"/>
<reference evidence="1" key="1">
    <citation type="submission" date="2020-03" db="EMBL/GenBank/DDBJ databases">
        <authorList>
            <person name="He L."/>
        </authorList>
    </citation>
    <scope>NUCLEOTIDE SEQUENCE</scope>
    <source>
        <strain evidence="1">CkLH20</strain>
    </source>
</reference>
<dbReference type="GeneID" id="62159947"/>
<sequence length="622" mass="68096">MYNTGIIDEVVNLYLPAPHWRISGHFNGTQVDFNFYLPPEEKWQGRFFSYVYPSQNSTASDDRIAFALDSGAYLIQVSGTLGYRADAAAAKFSRSILDKYYQHVPDHTHGYIYGGSGGSFMTIGAIENTFGIWDGAVPIVMASPVSIPYNHAARNFASLVLGNKSSIVIDAIRADDLQSIAAKLGDVETAALKEATIMGVPVMAWENYNSLASTEFLKVLADTVKNIDPSYADDYWNKPGYLGTEDSALGRIVRGAFINFTTSIVDVTLNGNNTPVAVVLESLPGNLNAYDGVEFTLMGADGSSTFGSINGTFNNGTTMTLTQDIPPSVLGNITKGYQVRIDNRWFIALHSVYRHQIPSRSGFYGFDQFRGSDGNPIYPQRGVEVAPAVAQSSSGGATHTGNITGKIIMVDNLLDSDAFPWHADWYRSQVRESLGDRFDDNFRIWYTERADHFFDSVPENLRDFIVDYTGIYEHAMRSLVDWVEKGIQPPASTNYTVRDSQIVVPDSADERLGIQPTVELSVHGPLSDTFEKGAAINFTMRATTPVDAGKVVAVEWDFLGTGAFESVPFGEASEAVDLDAQHTYGSSGVYLCVVRVTSQREGNSTSPFALARNLGRVQVIIE</sequence>
<protein>
    <recommendedName>
        <fullName evidence="3">PKD domain-containing protein</fullName>
    </recommendedName>
</protein>
<evidence type="ECO:0000313" key="1">
    <source>
        <dbReference type="EMBL" id="KAF9878116.1"/>
    </source>
</evidence>
<accession>A0A9P6LMD8</accession>
<reference evidence="1" key="2">
    <citation type="submission" date="2020-11" db="EMBL/GenBank/DDBJ databases">
        <title>Whole genome sequencing of Colletotrichum sp.</title>
        <authorList>
            <person name="Li H."/>
        </authorList>
    </citation>
    <scope>NUCLEOTIDE SEQUENCE</scope>
    <source>
        <strain evidence="1">CkLH20</strain>
    </source>
</reference>
<evidence type="ECO:0008006" key="3">
    <source>
        <dbReference type="Google" id="ProtNLM"/>
    </source>
</evidence>
<evidence type="ECO:0000313" key="2">
    <source>
        <dbReference type="Proteomes" id="UP000781932"/>
    </source>
</evidence>
<organism evidence="1 2">
    <name type="scientific">Colletotrichum karsti</name>
    <dbReference type="NCBI Taxonomy" id="1095194"/>
    <lineage>
        <taxon>Eukaryota</taxon>
        <taxon>Fungi</taxon>
        <taxon>Dikarya</taxon>
        <taxon>Ascomycota</taxon>
        <taxon>Pezizomycotina</taxon>
        <taxon>Sordariomycetes</taxon>
        <taxon>Hypocreomycetidae</taxon>
        <taxon>Glomerellales</taxon>
        <taxon>Glomerellaceae</taxon>
        <taxon>Colletotrichum</taxon>
        <taxon>Colletotrichum boninense species complex</taxon>
    </lineage>
</organism>
<dbReference type="RefSeq" id="XP_038747577.1">
    <property type="nucleotide sequence ID" value="XM_038886873.1"/>
</dbReference>
<gene>
    <name evidence="1" type="ORF">CkaCkLH20_04154</name>
</gene>
<dbReference type="Proteomes" id="UP000781932">
    <property type="component" value="Unassembled WGS sequence"/>
</dbReference>
<name>A0A9P6LMD8_9PEZI</name>